<dbReference type="InterPro" id="IPR050300">
    <property type="entry name" value="GDXG_lipolytic_enzyme"/>
</dbReference>
<name>A0AAD5WT33_9PEZI</name>
<dbReference type="SUPFAM" id="SSF53474">
    <property type="entry name" value="alpha/beta-Hydrolases"/>
    <property type="match status" value="1"/>
</dbReference>
<keyword evidence="5" id="KW-1185">Reference proteome</keyword>
<sequence length="375" mass="40307">MSTTASPNTAATTSSTTNDDSAYQNPLDSSPRWMLSARAAVLRYAATAGFGAANFSTRAASKDIWLDTTLSLKSGHAGVSKIRVDIWYPPGVSASAPNKQPSVTTPTSPSSSRETRAAGRPAIINFHGGGFILGQGTDDARWAAEASATLDAVVFSVNYRLAPAYPFPVPVEDCADAILQIVARADEFSVDSNRGIFLSGFSAGGNLALAAWTLLQRPEEWGYELPTISPPPIAGIALFYPSLDFTKTRSDKRAKVSRPDLTLSTGLTDLFDVSYLFPKIPAANRNDPRLSPGLMDDELLAKIPAAHMCICEHDMLAAEGLEFINRLKKLGKPATHRMVMGEQHGWDKVPTFSPKANVAEEYHAALEAMKSWMDG</sequence>
<dbReference type="Pfam" id="PF07859">
    <property type="entry name" value="Abhydrolase_3"/>
    <property type="match status" value="1"/>
</dbReference>
<keyword evidence="1 4" id="KW-0378">Hydrolase</keyword>
<dbReference type="GO" id="GO:0016787">
    <property type="term" value="F:hydrolase activity"/>
    <property type="evidence" value="ECO:0007669"/>
    <property type="project" value="UniProtKB-KW"/>
</dbReference>
<dbReference type="Proteomes" id="UP001201980">
    <property type="component" value="Unassembled WGS sequence"/>
</dbReference>
<comment type="caution">
    <text evidence="4">The sequence shown here is derived from an EMBL/GenBank/DDBJ whole genome shotgun (WGS) entry which is preliminary data.</text>
</comment>
<evidence type="ECO:0000313" key="4">
    <source>
        <dbReference type="EMBL" id="KAJ2903876.1"/>
    </source>
</evidence>
<dbReference type="Gene3D" id="3.40.50.1820">
    <property type="entry name" value="alpha/beta hydrolase"/>
    <property type="match status" value="1"/>
</dbReference>
<feature type="region of interest" description="Disordered" evidence="2">
    <location>
        <begin position="1"/>
        <end position="26"/>
    </location>
</feature>
<reference evidence="4" key="1">
    <citation type="submission" date="2022-07" db="EMBL/GenBank/DDBJ databases">
        <title>Draft genome sequence of Zalerion maritima ATCC 34329, a (micro)plastics degrading marine fungus.</title>
        <authorList>
            <person name="Paco A."/>
            <person name="Goncalves M.F.M."/>
            <person name="Rocha-Santos T.A.P."/>
            <person name="Alves A."/>
        </authorList>
    </citation>
    <scope>NUCLEOTIDE SEQUENCE</scope>
    <source>
        <strain evidence="4">ATCC 34329</strain>
    </source>
</reference>
<gene>
    <name evidence="4" type="ORF">MKZ38_009259</name>
</gene>
<accession>A0AAD5WT33</accession>
<organism evidence="4 5">
    <name type="scientific">Zalerion maritima</name>
    <dbReference type="NCBI Taxonomy" id="339359"/>
    <lineage>
        <taxon>Eukaryota</taxon>
        <taxon>Fungi</taxon>
        <taxon>Dikarya</taxon>
        <taxon>Ascomycota</taxon>
        <taxon>Pezizomycotina</taxon>
        <taxon>Sordariomycetes</taxon>
        <taxon>Lulworthiomycetidae</taxon>
        <taxon>Lulworthiales</taxon>
        <taxon>Lulworthiaceae</taxon>
        <taxon>Zalerion</taxon>
    </lineage>
</organism>
<dbReference type="PANTHER" id="PTHR48081">
    <property type="entry name" value="AB HYDROLASE SUPERFAMILY PROTEIN C4A8.06C"/>
    <property type="match status" value="1"/>
</dbReference>
<feature type="compositionally biased region" description="Low complexity" evidence="2">
    <location>
        <begin position="101"/>
        <end position="112"/>
    </location>
</feature>
<dbReference type="EMBL" id="JAKWBI020000069">
    <property type="protein sequence ID" value="KAJ2903876.1"/>
    <property type="molecule type" value="Genomic_DNA"/>
</dbReference>
<dbReference type="PANTHER" id="PTHR48081:SF8">
    <property type="entry name" value="ALPHA_BETA HYDROLASE FOLD-3 DOMAIN-CONTAINING PROTEIN-RELATED"/>
    <property type="match status" value="1"/>
</dbReference>
<dbReference type="InterPro" id="IPR013094">
    <property type="entry name" value="AB_hydrolase_3"/>
</dbReference>
<dbReference type="InterPro" id="IPR029058">
    <property type="entry name" value="AB_hydrolase_fold"/>
</dbReference>
<feature type="compositionally biased region" description="Low complexity" evidence="2">
    <location>
        <begin position="1"/>
        <end position="22"/>
    </location>
</feature>
<evidence type="ECO:0000256" key="1">
    <source>
        <dbReference type="ARBA" id="ARBA00022801"/>
    </source>
</evidence>
<proteinExistence type="predicted"/>
<feature type="domain" description="Alpha/beta hydrolase fold-3" evidence="3">
    <location>
        <begin position="123"/>
        <end position="346"/>
    </location>
</feature>
<evidence type="ECO:0000256" key="2">
    <source>
        <dbReference type="SAM" id="MobiDB-lite"/>
    </source>
</evidence>
<evidence type="ECO:0000313" key="5">
    <source>
        <dbReference type="Proteomes" id="UP001201980"/>
    </source>
</evidence>
<protein>
    <submittedName>
        <fullName evidence="4">Alpha/beta hydrolase</fullName>
    </submittedName>
</protein>
<dbReference type="AlphaFoldDB" id="A0AAD5WT33"/>
<evidence type="ECO:0000259" key="3">
    <source>
        <dbReference type="Pfam" id="PF07859"/>
    </source>
</evidence>
<feature type="region of interest" description="Disordered" evidence="2">
    <location>
        <begin position="95"/>
        <end position="116"/>
    </location>
</feature>